<accession>A0ACC0CEK5</accession>
<proteinExistence type="predicted"/>
<protein>
    <submittedName>
        <fullName evidence="1">Uncharacterized protein</fullName>
    </submittedName>
</protein>
<organism evidence="1 2">
    <name type="scientific">Catharanthus roseus</name>
    <name type="common">Madagascar periwinkle</name>
    <name type="synonym">Vinca rosea</name>
    <dbReference type="NCBI Taxonomy" id="4058"/>
    <lineage>
        <taxon>Eukaryota</taxon>
        <taxon>Viridiplantae</taxon>
        <taxon>Streptophyta</taxon>
        <taxon>Embryophyta</taxon>
        <taxon>Tracheophyta</taxon>
        <taxon>Spermatophyta</taxon>
        <taxon>Magnoliopsida</taxon>
        <taxon>eudicotyledons</taxon>
        <taxon>Gunneridae</taxon>
        <taxon>Pentapetalae</taxon>
        <taxon>asterids</taxon>
        <taxon>lamiids</taxon>
        <taxon>Gentianales</taxon>
        <taxon>Apocynaceae</taxon>
        <taxon>Rauvolfioideae</taxon>
        <taxon>Vinceae</taxon>
        <taxon>Catharanthinae</taxon>
        <taxon>Catharanthus</taxon>
    </lineage>
</organism>
<reference evidence="2" key="1">
    <citation type="journal article" date="2023" name="Nat. Plants">
        <title>Single-cell RNA sequencing provides a high-resolution roadmap for understanding the multicellular compartmentation of specialized metabolism.</title>
        <authorList>
            <person name="Sun S."/>
            <person name="Shen X."/>
            <person name="Li Y."/>
            <person name="Li Y."/>
            <person name="Wang S."/>
            <person name="Li R."/>
            <person name="Zhang H."/>
            <person name="Shen G."/>
            <person name="Guo B."/>
            <person name="Wei J."/>
            <person name="Xu J."/>
            <person name="St-Pierre B."/>
            <person name="Chen S."/>
            <person name="Sun C."/>
        </authorList>
    </citation>
    <scope>NUCLEOTIDE SEQUENCE [LARGE SCALE GENOMIC DNA]</scope>
</reference>
<name>A0ACC0CEK5_CATRO</name>
<evidence type="ECO:0000313" key="2">
    <source>
        <dbReference type="Proteomes" id="UP001060085"/>
    </source>
</evidence>
<comment type="caution">
    <text evidence="1">The sequence shown here is derived from an EMBL/GenBank/DDBJ whole genome shotgun (WGS) entry which is preliminary data.</text>
</comment>
<gene>
    <name evidence="1" type="ORF">M9H77_04447</name>
</gene>
<keyword evidence="2" id="KW-1185">Reference proteome</keyword>
<sequence length="419" mass="47413">MYGTLGKRDLAFEYQAQIPILRPSIHARRANITVKFQDLYGFTVEGNVDDVNVLNEVREKVRQQGRVWWALEASKGANWYLQTTVSSTLKSSLKFSALVNQITLKRLIRKGIPPNLRPKVWFALSGAAKKKSTVPDSYYKDLTNAVEDKVTAATKQIDHDLPRTFPGHPWLDTQEGHAALRRVLVGYSFRDSDVGYCQGLNYVAALLLLVMKTEEDAFWMLAVLLENVLVSDCYTNNLSGCHVEQRVFKDLLLKKCPRIASHLAALEFDVSLVCTEWFLCLFSKSLPSETTMRVWDVLFYEGAKVLFHVALAIFKMNEEELLLAHHVGDVISIIQRTTHHLFDPDDLLTVSASYLIYHVSLGPSFVDIIFYGRGRTLVDHLQFQKMASSSVKKAAFLCSSHLNPVYVLSNFLLSKCLCT</sequence>
<dbReference type="EMBL" id="CM044701">
    <property type="protein sequence ID" value="KAI5683219.1"/>
    <property type="molecule type" value="Genomic_DNA"/>
</dbReference>
<dbReference type="Proteomes" id="UP001060085">
    <property type="component" value="Linkage Group LG01"/>
</dbReference>
<evidence type="ECO:0000313" key="1">
    <source>
        <dbReference type="EMBL" id="KAI5683219.1"/>
    </source>
</evidence>